<sequence>MQGVTNVEDAFQQPYTNTSEGELSSIDNGACRSDNDSSSSHDGEMPKVHESYIASHKCLLCRPNSTDGITNEDGAGAALKRKATTTVAGHSPSKKQKM</sequence>
<accession>A0A409X566</accession>
<evidence type="ECO:0000313" key="2">
    <source>
        <dbReference type="EMBL" id="PPQ85867.1"/>
    </source>
</evidence>
<dbReference type="EMBL" id="NHYD01002612">
    <property type="protein sequence ID" value="PPQ85867.1"/>
    <property type="molecule type" value="Genomic_DNA"/>
</dbReference>
<name>A0A409X566_PSICY</name>
<feature type="region of interest" description="Disordered" evidence="1">
    <location>
        <begin position="65"/>
        <end position="98"/>
    </location>
</feature>
<comment type="caution">
    <text evidence="2">The sequence shown here is derived from an EMBL/GenBank/DDBJ whole genome shotgun (WGS) entry which is preliminary data.</text>
</comment>
<feature type="region of interest" description="Disordered" evidence="1">
    <location>
        <begin position="1"/>
        <end position="49"/>
    </location>
</feature>
<dbReference type="AlphaFoldDB" id="A0A409X566"/>
<proteinExistence type="predicted"/>
<evidence type="ECO:0000256" key="1">
    <source>
        <dbReference type="SAM" id="MobiDB-lite"/>
    </source>
</evidence>
<feature type="compositionally biased region" description="Polar residues" evidence="1">
    <location>
        <begin position="13"/>
        <end position="27"/>
    </location>
</feature>
<dbReference type="InParanoid" id="A0A409X566"/>
<feature type="compositionally biased region" description="Basic and acidic residues" evidence="1">
    <location>
        <begin position="33"/>
        <end position="49"/>
    </location>
</feature>
<gene>
    <name evidence="2" type="ORF">CVT25_015461</name>
</gene>
<reference evidence="2 3" key="1">
    <citation type="journal article" date="2018" name="Evol. Lett.">
        <title>Horizontal gene cluster transfer increased hallucinogenic mushroom diversity.</title>
        <authorList>
            <person name="Reynolds H.T."/>
            <person name="Vijayakumar V."/>
            <person name="Gluck-Thaler E."/>
            <person name="Korotkin H.B."/>
            <person name="Matheny P.B."/>
            <person name="Slot J.C."/>
        </authorList>
    </citation>
    <scope>NUCLEOTIDE SEQUENCE [LARGE SCALE GENOMIC DNA]</scope>
    <source>
        <strain evidence="2 3">2631</strain>
    </source>
</reference>
<organism evidence="2 3">
    <name type="scientific">Psilocybe cyanescens</name>
    <dbReference type="NCBI Taxonomy" id="93625"/>
    <lineage>
        <taxon>Eukaryota</taxon>
        <taxon>Fungi</taxon>
        <taxon>Dikarya</taxon>
        <taxon>Basidiomycota</taxon>
        <taxon>Agaricomycotina</taxon>
        <taxon>Agaricomycetes</taxon>
        <taxon>Agaricomycetidae</taxon>
        <taxon>Agaricales</taxon>
        <taxon>Agaricineae</taxon>
        <taxon>Strophariaceae</taxon>
        <taxon>Psilocybe</taxon>
    </lineage>
</organism>
<evidence type="ECO:0000313" key="3">
    <source>
        <dbReference type="Proteomes" id="UP000283269"/>
    </source>
</evidence>
<keyword evidence="3" id="KW-1185">Reference proteome</keyword>
<dbReference type="Proteomes" id="UP000283269">
    <property type="component" value="Unassembled WGS sequence"/>
</dbReference>
<protein>
    <submittedName>
        <fullName evidence="2">Uncharacterized protein</fullName>
    </submittedName>
</protein>